<dbReference type="AlphaFoldDB" id="W1NX11"/>
<dbReference type="Gramene" id="ERM99830">
    <property type="protein sequence ID" value="ERM99830"/>
    <property type="gene ID" value="AMTR_s00098p00075500"/>
</dbReference>
<evidence type="ECO:0000313" key="2">
    <source>
        <dbReference type="Proteomes" id="UP000017836"/>
    </source>
</evidence>
<dbReference type="EMBL" id="KI394979">
    <property type="protein sequence ID" value="ERM99830.1"/>
    <property type="molecule type" value="Genomic_DNA"/>
</dbReference>
<proteinExistence type="predicted"/>
<sequence>MPWKRFEYKGVKENIGLLGISWNSWIKSLSCQRIEQGRGRIDVSAIEGGGGRIEDEDEEDEGMLGRPIASIYVVLMEG</sequence>
<keyword evidence="2" id="KW-1185">Reference proteome</keyword>
<evidence type="ECO:0000313" key="1">
    <source>
        <dbReference type="EMBL" id="ERM99830.1"/>
    </source>
</evidence>
<dbReference type="Proteomes" id="UP000017836">
    <property type="component" value="Unassembled WGS sequence"/>
</dbReference>
<name>W1NX11_AMBTC</name>
<organism evidence="1 2">
    <name type="scientific">Amborella trichopoda</name>
    <dbReference type="NCBI Taxonomy" id="13333"/>
    <lineage>
        <taxon>Eukaryota</taxon>
        <taxon>Viridiplantae</taxon>
        <taxon>Streptophyta</taxon>
        <taxon>Embryophyta</taxon>
        <taxon>Tracheophyta</taxon>
        <taxon>Spermatophyta</taxon>
        <taxon>Magnoliopsida</taxon>
        <taxon>Amborellales</taxon>
        <taxon>Amborellaceae</taxon>
        <taxon>Amborella</taxon>
    </lineage>
</organism>
<protein>
    <submittedName>
        <fullName evidence="1">Uncharacterized protein</fullName>
    </submittedName>
</protein>
<gene>
    <name evidence="1" type="ORF">AMTR_s00098p00075500</name>
</gene>
<accession>W1NX11</accession>
<dbReference type="HOGENOM" id="CLU_2625290_0_0_1"/>
<reference evidence="2" key="1">
    <citation type="journal article" date="2013" name="Science">
        <title>The Amborella genome and the evolution of flowering plants.</title>
        <authorList>
            <consortium name="Amborella Genome Project"/>
        </authorList>
    </citation>
    <scope>NUCLEOTIDE SEQUENCE [LARGE SCALE GENOMIC DNA]</scope>
</reference>